<dbReference type="Proteomes" id="UP000784294">
    <property type="component" value="Unassembled WGS sequence"/>
</dbReference>
<name>A0A3S5ADX0_9PLAT</name>
<comment type="caution">
    <text evidence="1">The sequence shown here is derived from an EMBL/GenBank/DDBJ whole genome shotgun (WGS) entry which is preliminary data.</text>
</comment>
<proteinExistence type="predicted"/>
<dbReference type="EMBL" id="CAAALY010019443">
    <property type="protein sequence ID" value="VEL13938.1"/>
    <property type="molecule type" value="Genomic_DNA"/>
</dbReference>
<evidence type="ECO:0000313" key="1">
    <source>
        <dbReference type="EMBL" id="VEL13938.1"/>
    </source>
</evidence>
<protein>
    <submittedName>
        <fullName evidence="1">Uncharacterized protein</fullName>
    </submittedName>
</protein>
<accession>A0A3S5ADX0</accession>
<gene>
    <name evidence="1" type="ORF">PXEA_LOCUS7378</name>
</gene>
<organism evidence="1 2">
    <name type="scientific">Protopolystoma xenopodis</name>
    <dbReference type="NCBI Taxonomy" id="117903"/>
    <lineage>
        <taxon>Eukaryota</taxon>
        <taxon>Metazoa</taxon>
        <taxon>Spiralia</taxon>
        <taxon>Lophotrochozoa</taxon>
        <taxon>Platyhelminthes</taxon>
        <taxon>Monogenea</taxon>
        <taxon>Polyopisthocotylea</taxon>
        <taxon>Polystomatidea</taxon>
        <taxon>Polystomatidae</taxon>
        <taxon>Protopolystoma</taxon>
    </lineage>
</organism>
<reference evidence="1" key="1">
    <citation type="submission" date="2018-11" db="EMBL/GenBank/DDBJ databases">
        <authorList>
            <consortium name="Pathogen Informatics"/>
        </authorList>
    </citation>
    <scope>NUCLEOTIDE SEQUENCE</scope>
</reference>
<keyword evidence="2" id="KW-1185">Reference proteome</keyword>
<evidence type="ECO:0000313" key="2">
    <source>
        <dbReference type="Proteomes" id="UP000784294"/>
    </source>
</evidence>
<dbReference type="AlphaFoldDB" id="A0A3S5ADX0"/>
<sequence>MRDPDLPITRSELVPIVACSGPATGGNGLNNNTLQRSPRSMGIDASPTESGQLTTDLCTSYGLETRIMSEQTRLCVGQLDGGQPHAITHTPAMMGLFHLSDSRFYDNLTSNIMPPIRNSNLNLNSDREFDHPCATCPLSCPRPSDPTD</sequence>